<protein>
    <submittedName>
        <fullName evidence="2">Uncharacterized protein</fullName>
    </submittedName>
</protein>
<evidence type="ECO:0000313" key="3">
    <source>
        <dbReference type="Proteomes" id="UP000801428"/>
    </source>
</evidence>
<organism evidence="2 3">
    <name type="scientific">Curvularia kusanoi</name>
    <name type="common">Cochliobolus kusanoi</name>
    <dbReference type="NCBI Taxonomy" id="90978"/>
    <lineage>
        <taxon>Eukaryota</taxon>
        <taxon>Fungi</taxon>
        <taxon>Dikarya</taxon>
        <taxon>Ascomycota</taxon>
        <taxon>Pezizomycotina</taxon>
        <taxon>Dothideomycetes</taxon>
        <taxon>Pleosporomycetidae</taxon>
        <taxon>Pleosporales</taxon>
        <taxon>Pleosporineae</taxon>
        <taxon>Pleosporaceae</taxon>
        <taxon>Curvularia</taxon>
    </lineage>
</organism>
<keyword evidence="1" id="KW-1133">Transmembrane helix</keyword>
<name>A0A9P4W6R9_CURKU</name>
<feature type="transmembrane region" description="Helical" evidence="1">
    <location>
        <begin position="77"/>
        <end position="97"/>
    </location>
</feature>
<feature type="transmembrane region" description="Helical" evidence="1">
    <location>
        <begin position="12"/>
        <end position="35"/>
    </location>
</feature>
<evidence type="ECO:0000256" key="1">
    <source>
        <dbReference type="SAM" id="Phobius"/>
    </source>
</evidence>
<dbReference type="OrthoDB" id="3736736at2759"/>
<keyword evidence="3" id="KW-1185">Reference proteome</keyword>
<dbReference type="EMBL" id="SWKU01000017">
    <property type="protein sequence ID" value="KAF2999415.1"/>
    <property type="molecule type" value="Genomic_DNA"/>
</dbReference>
<feature type="transmembrane region" description="Helical" evidence="1">
    <location>
        <begin position="207"/>
        <end position="228"/>
    </location>
</feature>
<accession>A0A9P4W6R9</accession>
<dbReference type="AlphaFoldDB" id="A0A9P4W6R9"/>
<evidence type="ECO:0000313" key="2">
    <source>
        <dbReference type="EMBL" id="KAF2999415.1"/>
    </source>
</evidence>
<reference evidence="2" key="1">
    <citation type="submission" date="2019-04" db="EMBL/GenBank/DDBJ databases">
        <title>Sequencing of skin fungus with MAO and IRED activity.</title>
        <authorList>
            <person name="Marsaioli A.J."/>
            <person name="Bonatto J.M.C."/>
            <person name="Reis Junior O."/>
        </authorList>
    </citation>
    <scope>NUCLEOTIDE SEQUENCE</scope>
    <source>
        <strain evidence="2">30M1</strain>
    </source>
</reference>
<keyword evidence="1" id="KW-0472">Membrane</keyword>
<dbReference type="Proteomes" id="UP000801428">
    <property type="component" value="Unassembled WGS sequence"/>
</dbReference>
<gene>
    <name evidence="2" type="ORF">E8E13_007232</name>
</gene>
<proteinExistence type="predicted"/>
<sequence>MALTWSRLLVILNAGIIFFSLTLVALSPAIIYLTADGSKKMIQLWPEGLYQWYRGPGSAAEMKPFIQLYYDSTNEHMIYATAAVSILAGLAGIAGIFRMSKTSKPLFRGSTLVLQAIPGTIALIINLIGFTFTQVVYDTHNKGKCYWENGYYAGTVFKCTPEQTACDGITGLFLWNQDHPQFTHYNTSQMWDVKRESCGEAQTGRHLMAPLFVASVLMCAFAVGKVIVERRKSRFSETADERVDRLARQGE</sequence>
<feature type="transmembrane region" description="Helical" evidence="1">
    <location>
        <begin position="109"/>
        <end position="132"/>
    </location>
</feature>
<keyword evidence="1" id="KW-0812">Transmembrane</keyword>
<comment type="caution">
    <text evidence="2">The sequence shown here is derived from an EMBL/GenBank/DDBJ whole genome shotgun (WGS) entry which is preliminary data.</text>
</comment>